<dbReference type="SMART" id="SM00448">
    <property type="entry name" value="REC"/>
    <property type="match status" value="1"/>
</dbReference>
<dbReference type="InterPro" id="IPR011006">
    <property type="entry name" value="CheY-like_superfamily"/>
</dbReference>
<gene>
    <name evidence="3" type="primary">ccdB</name>
    <name evidence="3" type="ORF">AAA799N04_00419</name>
</gene>
<accession>A0A081RP98</accession>
<reference evidence="3 4" key="1">
    <citation type="submission" date="2014-06" db="EMBL/GenBank/DDBJ databases">
        <authorList>
            <person name="Ngugi D.K."/>
            <person name="Blom J."/>
            <person name="Alam I."/>
            <person name="Rashid M."/>
            <person name="Ba Alawi W."/>
            <person name="Zhang G."/>
            <person name="Hikmawan T."/>
            <person name="Guan Y."/>
            <person name="Antunes A."/>
            <person name="Siam R."/>
            <person name="ElDorry H."/>
            <person name="Bajic V."/>
            <person name="Stingl U."/>
        </authorList>
    </citation>
    <scope>NUCLEOTIDE SEQUENCE [LARGE SCALE GENOMIC DNA]</scope>
    <source>
        <strain evidence="3">SCGC AAA799-N04</strain>
    </source>
</reference>
<dbReference type="GO" id="GO:0000160">
    <property type="term" value="P:phosphorelay signal transduction system"/>
    <property type="evidence" value="ECO:0007669"/>
    <property type="project" value="InterPro"/>
</dbReference>
<comment type="caution">
    <text evidence="3">The sequence shown here is derived from an EMBL/GenBank/DDBJ whole genome shotgun (WGS) entry which is preliminary data.</text>
</comment>
<organism evidence="3 4">
    <name type="scientific">Marine Group I thaumarchaeote SCGC AAA799-N04</name>
    <dbReference type="NCBI Taxonomy" id="1502293"/>
    <lineage>
        <taxon>Archaea</taxon>
        <taxon>Nitrososphaerota</taxon>
        <taxon>Marine Group I</taxon>
    </lineage>
</organism>
<sequence>MAKIMIADDSDAIRLVLKDILSIGEHEVVVEAVDGAEAVDFYKQHNPEILLLDLAMPKKDGLEVVKDVIAYDSNAKIVLITASDDQKIINACIKSGAKSYISKPFDFNSVLKSITDISGNDN</sequence>
<dbReference type="Gene3D" id="3.40.50.2300">
    <property type="match status" value="1"/>
</dbReference>
<keyword evidence="4" id="KW-1185">Reference proteome</keyword>
<dbReference type="InterPro" id="IPR050595">
    <property type="entry name" value="Bact_response_regulator"/>
</dbReference>
<dbReference type="PANTHER" id="PTHR44591:SF3">
    <property type="entry name" value="RESPONSE REGULATORY DOMAIN-CONTAINING PROTEIN"/>
    <property type="match status" value="1"/>
</dbReference>
<proteinExistence type="predicted"/>
<dbReference type="PANTHER" id="PTHR44591">
    <property type="entry name" value="STRESS RESPONSE REGULATOR PROTEIN 1"/>
    <property type="match status" value="1"/>
</dbReference>
<feature type="domain" description="Response regulatory" evidence="2">
    <location>
        <begin position="3"/>
        <end position="118"/>
    </location>
</feature>
<dbReference type="PATRIC" id="fig|1502293.3.peg.393"/>
<dbReference type="Proteomes" id="UP000028059">
    <property type="component" value="Unassembled WGS sequence"/>
</dbReference>
<dbReference type="EMBL" id="JOKN01000005">
    <property type="protein sequence ID" value="KEQ57021.1"/>
    <property type="molecule type" value="Genomic_DNA"/>
</dbReference>
<evidence type="ECO:0000256" key="1">
    <source>
        <dbReference type="ARBA" id="ARBA00022553"/>
    </source>
</evidence>
<evidence type="ECO:0000313" key="3">
    <source>
        <dbReference type="EMBL" id="KEQ57021.1"/>
    </source>
</evidence>
<dbReference type="PROSITE" id="PS50110">
    <property type="entry name" value="RESPONSE_REGULATORY"/>
    <property type="match status" value="1"/>
</dbReference>
<dbReference type="InterPro" id="IPR001789">
    <property type="entry name" value="Sig_transdc_resp-reg_receiver"/>
</dbReference>
<protein>
    <submittedName>
        <fullName evidence="3">Protein CcdB</fullName>
    </submittedName>
</protein>
<dbReference type="SUPFAM" id="SSF52172">
    <property type="entry name" value="CheY-like"/>
    <property type="match status" value="1"/>
</dbReference>
<evidence type="ECO:0000259" key="2">
    <source>
        <dbReference type="PROSITE" id="PS50110"/>
    </source>
</evidence>
<name>A0A081RP98_9ARCH</name>
<evidence type="ECO:0000313" key="4">
    <source>
        <dbReference type="Proteomes" id="UP000028059"/>
    </source>
</evidence>
<dbReference type="AlphaFoldDB" id="A0A081RP98"/>
<keyword evidence="1" id="KW-0597">Phosphoprotein</keyword>
<dbReference type="Pfam" id="PF00072">
    <property type="entry name" value="Response_reg"/>
    <property type="match status" value="1"/>
</dbReference>